<dbReference type="Proteomes" id="UP000643554">
    <property type="component" value="Unassembled WGS sequence"/>
</dbReference>
<organism evidence="1 3">
    <name type="scientific">Methanothermococcus okinawensis</name>
    <dbReference type="NCBI Taxonomy" id="155863"/>
    <lineage>
        <taxon>Archaea</taxon>
        <taxon>Methanobacteriati</taxon>
        <taxon>Methanobacteriota</taxon>
        <taxon>Methanomada group</taxon>
        <taxon>Methanococci</taxon>
        <taxon>Methanococcales</taxon>
        <taxon>Methanococcaceae</taxon>
        <taxon>Methanothermococcus</taxon>
    </lineage>
</organism>
<dbReference type="EMBL" id="DQUO01000024">
    <property type="protein sequence ID" value="HIP91122.1"/>
    <property type="molecule type" value="Genomic_DNA"/>
</dbReference>
<dbReference type="EMBL" id="DQUI01000050">
    <property type="protein sequence ID" value="HIP84380.1"/>
    <property type="molecule type" value="Genomic_DNA"/>
</dbReference>
<proteinExistence type="predicted"/>
<evidence type="ECO:0000313" key="3">
    <source>
        <dbReference type="Proteomes" id="UP000643554"/>
    </source>
</evidence>
<name>A0A832ZH89_9EURY</name>
<evidence type="ECO:0000313" key="1">
    <source>
        <dbReference type="EMBL" id="HIP84380.1"/>
    </source>
</evidence>
<protein>
    <submittedName>
        <fullName evidence="1">Uncharacterized protein</fullName>
    </submittedName>
</protein>
<evidence type="ECO:0000313" key="2">
    <source>
        <dbReference type="EMBL" id="HIP91122.1"/>
    </source>
</evidence>
<gene>
    <name evidence="1" type="ORF">EYH15_02690</name>
    <name evidence="2" type="ORF">EYH21_02340</name>
</gene>
<dbReference type="Proteomes" id="UP000618343">
    <property type="component" value="Unassembled WGS sequence"/>
</dbReference>
<accession>A0A832ZH89</accession>
<sequence>MHYSTLELKLEKSSIVVDRGSLKTKRKFAFLLEEGDVLLRERDKLQVHEEVEVLEDYSYSRENKRPKDTIHIYVIWEIVKR</sequence>
<reference evidence="1" key="1">
    <citation type="journal article" date="2020" name="ISME J.">
        <title>Gammaproteobacteria mediating utilization of methyl-, sulfur- and petroleum organic compounds in deep ocean hydrothermal plumes.</title>
        <authorList>
            <person name="Zhou Z."/>
            <person name="Liu Y."/>
            <person name="Pan J."/>
            <person name="Cron B.R."/>
            <person name="Toner B.M."/>
            <person name="Anantharaman K."/>
            <person name="Breier J.A."/>
            <person name="Dick G.J."/>
            <person name="Li M."/>
        </authorList>
    </citation>
    <scope>NUCLEOTIDE SEQUENCE</scope>
    <source>
        <strain evidence="1">SZUA-1453</strain>
        <strain evidence="2">SZUA-1471</strain>
    </source>
</reference>
<comment type="caution">
    <text evidence="1">The sequence shown here is derived from an EMBL/GenBank/DDBJ whole genome shotgun (WGS) entry which is preliminary data.</text>
</comment>
<dbReference type="AlphaFoldDB" id="A0A832ZH89"/>